<geneLocation type="plasmid" evidence="1">
    <name>pHRB800</name>
</geneLocation>
<accession>A0A0D4DCA9</accession>
<protein>
    <submittedName>
        <fullName evidence="1">Uncharacterized protein</fullName>
    </submittedName>
</protein>
<keyword evidence="1" id="KW-0614">Plasmid</keyword>
<proteinExistence type="predicted"/>
<evidence type="ECO:0000313" key="1">
    <source>
        <dbReference type="EMBL" id="AJT61569.1"/>
    </source>
</evidence>
<name>A0A0D4DCA9_RHIML</name>
<sequence length="106" mass="11803">MASLENGIVPDIPANTAFERRSSFQKIVSPLNFDRRIIARVGRLQHSIPSSGALLFGRAGQDFNTALSGRLHLPPGRAVAWNEHPWIGNQCVEVRFAEQAGRSRRR</sequence>
<dbReference type="EMBL" id="CP011000">
    <property type="protein sequence ID" value="AJT61569.1"/>
    <property type="molecule type" value="Genomic_DNA"/>
</dbReference>
<dbReference type="AlphaFoldDB" id="A0A0D4DCA9"/>
<organism evidence="1">
    <name type="scientific">Rhizobium meliloti</name>
    <name type="common">Ensifer meliloti</name>
    <name type="synonym">Sinorhizobium meliloti</name>
    <dbReference type="NCBI Taxonomy" id="382"/>
    <lineage>
        <taxon>Bacteria</taxon>
        <taxon>Pseudomonadati</taxon>
        <taxon>Pseudomonadota</taxon>
        <taxon>Alphaproteobacteria</taxon>
        <taxon>Hyphomicrobiales</taxon>
        <taxon>Rhizobiaceae</taxon>
        <taxon>Sinorhizobium/Ensifer group</taxon>
        <taxon>Sinorhizobium</taxon>
    </lineage>
</organism>
<reference evidence="1" key="1">
    <citation type="journal article" date="2015" name="Proc. Natl. Acad. Sci. U.S.A.">
        <title>Rhizobial peptidase HrrP cleaves host-encoded signaling peptides and mediates symbiotic compatibility.</title>
        <authorList>
            <person name="Price P.A."/>
            <person name="Tanner H.R."/>
            <person name="Dillon B.A."/>
            <person name="Shabab M."/>
            <person name="Walker G.C."/>
            <person name="Griffitts J.S."/>
        </authorList>
    </citation>
    <scope>NUCLEOTIDE SEQUENCE</scope>
    <source>
        <strain evidence="1">USDA1963</strain>
        <plasmid evidence="1">pHRB800</plasmid>
    </source>
</reference>